<accession>A0ABN3UMQ9</accession>
<evidence type="ECO:0000313" key="2">
    <source>
        <dbReference type="EMBL" id="GAA2734766.1"/>
    </source>
</evidence>
<dbReference type="EMBL" id="BAAATZ010000029">
    <property type="protein sequence ID" value="GAA2734766.1"/>
    <property type="molecule type" value="Genomic_DNA"/>
</dbReference>
<gene>
    <name evidence="2" type="ORF">GCM10010439_57890</name>
</gene>
<evidence type="ECO:0000313" key="3">
    <source>
        <dbReference type="Proteomes" id="UP001501842"/>
    </source>
</evidence>
<sequence>MPRTCREEPSSAGPTFGHSASARDRPICARGSTEALGTGAVSAPPLAHPVTRTSPVSPATALSALRILRRLPFPGRDRAVTRFLSWPPSPAGRPGPAERLADGGAAFYYDLALKASAARARLPEQTRRA</sequence>
<feature type="region of interest" description="Disordered" evidence="1">
    <location>
        <begin position="1"/>
        <end position="56"/>
    </location>
</feature>
<comment type="caution">
    <text evidence="2">The sequence shown here is derived from an EMBL/GenBank/DDBJ whole genome shotgun (WGS) entry which is preliminary data.</text>
</comment>
<protein>
    <submittedName>
        <fullName evidence="2">Uncharacterized protein</fullName>
    </submittedName>
</protein>
<evidence type="ECO:0000256" key="1">
    <source>
        <dbReference type="SAM" id="MobiDB-lite"/>
    </source>
</evidence>
<dbReference type="Proteomes" id="UP001501842">
    <property type="component" value="Unassembled WGS sequence"/>
</dbReference>
<organism evidence="2 3">
    <name type="scientific">Actinocorallia aurantiaca</name>
    <dbReference type="NCBI Taxonomy" id="46204"/>
    <lineage>
        <taxon>Bacteria</taxon>
        <taxon>Bacillati</taxon>
        <taxon>Actinomycetota</taxon>
        <taxon>Actinomycetes</taxon>
        <taxon>Streptosporangiales</taxon>
        <taxon>Thermomonosporaceae</taxon>
        <taxon>Actinocorallia</taxon>
    </lineage>
</organism>
<name>A0ABN3UMQ9_9ACTN</name>
<proteinExistence type="predicted"/>
<keyword evidence="3" id="KW-1185">Reference proteome</keyword>
<reference evidence="2 3" key="1">
    <citation type="journal article" date="2019" name="Int. J. Syst. Evol. Microbiol.">
        <title>The Global Catalogue of Microorganisms (GCM) 10K type strain sequencing project: providing services to taxonomists for standard genome sequencing and annotation.</title>
        <authorList>
            <consortium name="The Broad Institute Genomics Platform"/>
            <consortium name="The Broad Institute Genome Sequencing Center for Infectious Disease"/>
            <person name="Wu L."/>
            <person name="Ma J."/>
        </authorList>
    </citation>
    <scope>NUCLEOTIDE SEQUENCE [LARGE SCALE GENOMIC DNA]</scope>
    <source>
        <strain evidence="2 3">JCM 8201</strain>
    </source>
</reference>